<feature type="non-terminal residue" evidence="1">
    <location>
        <position position="112"/>
    </location>
</feature>
<comment type="caution">
    <text evidence="1">The sequence shown here is derived from an EMBL/GenBank/DDBJ whole genome shotgun (WGS) entry which is preliminary data.</text>
</comment>
<accession>A0A6G1B5Z4</accession>
<gene>
    <name evidence="1" type="ORF">FOF47_R05683</name>
</gene>
<dbReference type="EMBL" id="VOAJ01002273">
    <property type="protein sequence ID" value="KAF0883232.1"/>
    <property type="molecule type" value="Genomic_DNA"/>
</dbReference>
<organism evidence="1 2">
    <name type="scientific">Crocuta crocuta</name>
    <name type="common">Spotted hyena</name>
    <dbReference type="NCBI Taxonomy" id="9678"/>
    <lineage>
        <taxon>Eukaryota</taxon>
        <taxon>Metazoa</taxon>
        <taxon>Chordata</taxon>
        <taxon>Craniata</taxon>
        <taxon>Vertebrata</taxon>
        <taxon>Euteleostomi</taxon>
        <taxon>Mammalia</taxon>
        <taxon>Eutheria</taxon>
        <taxon>Laurasiatheria</taxon>
        <taxon>Carnivora</taxon>
        <taxon>Feliformia</taxon>
        <taxon>Hyaenidae</taxon>
        <taxon>Crocuta</taxon>
    </lineage>
</organism>
<keyword evidence="2" id="KW-1185">Reference proteome</keyword>
<evidence type="ECO:0000313" key="2">
    <source>
        <dbReference type="Proteomes" id="UP000475037"/>
    </source>
</evidence>
<dbReference type="AlphaFoldDB" id="A0A6G1B5Z4"/>
<proteinExistence type="predicted"/>
<evidence type="ECO:0000313" key="1">
    <source>
        <dbReference type="EMBL" id="KAF0883232.1"/>
    </source>
</evidence>
<dbReference type="Proteomes" id="UP000475037">
    <property type="component" value="Unassembled WGS sequence"/>
</dbReference>
<protein>
    <submittedName>
        <fullName evidence="1">LORF2 protein</fullName>
    </submittedName>
</protein>
<reference evidence="1 2" key="1">
    <citation type="submission" date="2019-11" db="EMBL/GenBank/DDBJ databases">
        <authorList>
            <person name="Yang C."/>
            <person name="Li F."/>
        </authorList>
    </citation>
    <scope>NUCLEOTIDE SEQUENCE [LARGE SCALE GENOMIC DNA]</scope>
    <source>
        <strain evidence="1">KB4526</strain>
        <tissue evidence="1">Muscle</tissue>
    </source>
</reference>
<sequence>TIRQPTVWEKIFESDIYNEGLSSQLYIKHNTQRTNNLIMKGAEDMNRHFSKEDIYLANRLMKRCSTSLVITEMQIKTTMKYHLTPIRMAKNNTGNNRCWQGFEERGNLLHCF</sequence>
<name>A0A6G1B5Z4_CROCR</name>
<feature type="non-terminal residue" evidence="1">
    <location>
        <position position="1"/>
    </location>
</feature>